<dbReference type="Gene3D" id="3.10.450.50">
    <property type="match status" value="1"/>
</dbReference>
<protein>
    <submittedName>
        <fullName evidence="3">Nuclear transport factor 2 family protein</fullName>
    </submittedName>
</protein>
<evidence type="ECO:0000313" key="2">
    <source>
        <dbReference type="EMBL" id="RKN21314.1"/>
    </source>
</evidence>
<evidence type="ECO:0000259" key="1">
    <source>
        <dbReference type="Pfam" id="PF12680"/>
    </source>
</evidence>
<evidence type="ECO:0000313" key="5">
    <source>
        <dbReference type="Proteomes" id="UP000275865"/>
    </source>
</evidence>
<dbReference type="Pfam" id="PF12680">
    <property type="entry name" value="SnoaL_2"/>
    <property type="match status" value="1"/>
</dbReference>
<reference evidence="4 5" key="1">
    <citation type="submission" date="2018-09" db="EMBL/GenBank/DDBJ databases">
        <title>Micromonospora sp. nov. MS1-9, isolated from a root of Musa sp.</title>
        <authorList>
            <person name="Kuncharoen N."/>
            <person name="Kudo T."/>
            <person name="Ohkuma M."/>
            <person name="Yuki M."/>
            <person name="Tanasupawat S."/>
        </authorList>
    </citation>
    <scope>NUCLEOTIDE SEQUENCE [LARGE SCALE GENOMIC DNA]</scope>
    <source>
        <strain evidence="3 5">MS1-9</strain>
        <strain evidence="2 4">NGC1-4</strain>
    </source>
</reference>
<dbReference type="Proteomes" id="UP000271548">
    <property type="component" value="Unassembled WGS sequence"/>
</dbReference>
<evidence type="ECO:0000313" key="4">
    <source>
        <dbReference type="Proteomes" id="UP000271548"/>
    </source>
</evidence>
<dbReference type="EMBL" id="RAZT01000001">
    <property type="protein sequence ID" value="RKN36343.1"/>
    <property type="molecule type" value="Genomic_DNA"/>
</dbReference>
<dbReference type="EMBL" id="RAZS01000003">
    <property type="protein sequence ID" value="RKN21314.1"/>
    <property type="molecule type" value="Genomic_DNA"/>
</dbReference>
<dbReference type="InterPro" id="IPR032710">
    <property type="entry name" value="NTF2-like_dom_sf"/>
</dbReference>
<name>A0A3A9YI37_9ACTN</name>
<dbReference type="Proteomes" id="UP000275865">
    <property type="component" value="Unassembled WGS sequence"/>
</dbReference>
<proteinExistence type="predicted"/>
<sequence length="123" mass="13725">MIRTTRDVVLDHLRRRMRGDLEGDLRENYHPAVRLLSAEGVHHGHDGVRHLAAILRTYVQDGDYQYRQVLVDGDVGMLVWSGRCSAGDIALHDGVDTYVVRDGLLVAQTIHYSSGAIVDHPDA</sequence>
<keyword evidence="4" id="KW-1185">Reference proteome</keyword>
<gene>
    <name evidence="3" type="ORF">D7044_01435</name>
    <name evidence="2" type="ORF">D7147_11155</name>
</gene>
<dbReference type="InterPro" id="IPR037401">
    <property type="entry name" value="SnoaL-like"/>
</dbReference>
<dbReference type="OrthoDB" id="7064268at2"/>
<comment type="caution">
    <text evidence="3">The sequence shown here is derived from an EMBL/GenBank/DDBJ whole genome shotgun (WGS) entry which is preliminary data.</text>
</comment>
<accession>A0A3A9YI37</accession>
<evidence type="ECO:0000313" key="3">
    <source>
        <dbReference type="EMBL" id="RKN36343.1"/>
    </source>
</evidence>
<organism evidence="3 5">
    <name type="scientific">Micromonospora musae</name>
    <dbReference type="NCBI Taxonomy" id="1894970"/>
    <lineage>
        <taxon>Bacteria</taxon>
        <taxon>Bacillati</taxon>
        <taxon>Actinomycetota</taxon>
        <taxon>Actinomycetes</taxon>
        <taxon>Micromonosporales</taxon>
        <taxon>Micromonosporaceae</taxon>
        <taxon>Micromonospora</taxon>
    </lineage>
</organism>
<feature type="domain" description="SnoaL-like" evidence="1">
    <location>
        <begin position="17"/>
        <end position="106"/>
    </location>
</feature>
<dbReference type="RefSeq" id="WP_120676403.1">
    <property type="nucleotide sequence ID" value="NZ_RAZS01000003.1"/>
</dbReference>
<dbReference type="AlphaFoldDB" id="A0A3A9YI37"/>
<dbReference type="SUPFAM" id="SSF54427">
    <property type="entry name" value="NTF2-like"/>
    <property type="match status" value="1"/>
</dbReference>